<proteinExistence type="predicted"/>
<gene>
    <name evidence="1" type="ORF">GCM10009019_10440</name>
</gene>
<organism evidence="1 2">
    <name type="scientific">Salarchaeum japonicum</name>
    <dbReference type="NCBI Taxonomy" id="555573"/>
    <lineage>
        <taxon>Archaea</taxon>
        <taxon>Methanobacteriati</taxon>
        <taxon>Methanobacteriota</taxon>
        <taxon>Stenosarchaea group</taxon>
        <taxon>Halobacteria</taxon>
        <taxon>Halobacteriales</taxon>
        <taxon>Halobacteriaceae</taxon>
    </lineage>
</organism>
<evidence type="ECO:0000313" key="2">
    <source>
        <dbReference type="Proteomes" id="UP001500194"/>
    </source>
</evidence>
<dbReference type="EMBL" id="BAAADU010000002">
    <property type="protein sequence ID" value="GAA0649615.1"/>
    <property type="molecule type" value="Genomic_DNA"/>
</dbReference>
<dbReference type="InterPro" id="IPR009097">
    <property type="entry name" value="Cyclic_Pdiesterase"/>
</dbReference>
<accession>A0AAV3SZ56</accession>
<reference evidence="1 2" key="1">
    <citation type="journal article" date="2019" name="Int. J. Syst. Evol. Microbiol.">
        <title>The Global Catalogue of Microorganisms (GCM) 10K type strain sequencing project: providing services to taxonomists for standard genome sequencing and annotation.</title>
        <authorList>
            <consortium name="The Broad Institute Genomics Platform"/>
            <consortium name="The Broad Institute Genome Sequencing Center for Infectious Disease"/>
            <person name="Wu L."/>
            <person name="Ma J."/>
        </authorList>
    </citation>
    <scope>NUCLEOTIDE SEQUENCE [LARGE SCALE GENOMIC DNA]</scope>
    <source>
        <strain evidence="1 2">JCM 16327</strain>
    </source>
</reference>
<dbReference type="Gene3D" id="3.90.1140.10">
    <property type="entry name" value="Cyclic phosphodiesterase"/>
    <property type="match status" value="1"/>
</dbReference>
<evidence type="ECO:0000313" key="1">
    <source>
        <dbReference type="EMBL" id="GAA0649615.1"/>
    </source>
</evidence>
<protein>
    <submittedName>
        <fullName evidence="1">2'-5' RNA ligase family protein</fullName>
    </submittedName>
</protein>
<dbReference type="AlphaFoldDB" id="A0AAV3SZ56"/>
<dbReference type="SUPFAM" id="SSF55144">
    <property type="entry name" value="LigT-like"/>
    <property type="match status" value="1"/>
</dbReference>
<keyword evidence="2" id="KW-1185">Reference proteome</keyword>
<dbReference type="Pfam" id="PF13563">
    <property type="entry name" value="2_5_RNA_ligase2"/>
    <property type="match status" value="1"/>
</dbReference>
<sequence>MNVPVPDAVHDVVEGFRPLLTPFDRVRERRTRSLVAKRLPAENRREYRENERRARDALRGAPSFECRISDVGVFEHPPSGTSPVVYLAVESPGLREVHGLLCDAFDPVPGMEGDDYAPHVTLARDLSGFRAQSALDDVLAADFDPVTWTVTELEFRDATHHERISTLSLPA</sequence>
<dbReference type="GO" id="GO:0016874">
    <property type="term" value="F:ligase activity"/>
    <property type="evidence" value="ECO:0007669"/>
    <property type="project" value="UniProtKB-KW"/>
</dbReference>
<keyword evidence="1" id="KW-0436">Ligase</keyword>
<dbReference type="Proteomes" id="UP001500194">
    <property type="component" value="Unassembled WGS sequence"/>
</dbReference>
<name>A0AAV3SZ56_9EURY</name>
<comment type="caution">
    <text evidence="1">The sequence shown here is derived from an EMBL/GenBank/DDBJ whole genome shotgun (WGS) entry which is preliminary data.</text>
</comment>